<feature type="domain" description="Sulfatase N-terminal" evidence="8">
    <location>
        <begin position="377"/>
        <end position="638"/>
    </location>
</feature>
<feature type="region of interest" description="Disordered" evidence="6">
    <location>
        <begin position="360"/>
        <end position="379"/>
    </location>
</feature>
<evidence type="ECO:0000256" key="3">
    <source>
        <dbReference type="ARBA" id="ARBA00022692"/>
    </source>
</evidence>
<keyword evidence="10" id="KW-1185">Reference proteome</keyword>
<keyword evidence="2" id="KW-1003">Cell membrane</keyword>
<organism evidence="9 10">
    <name type="scientific">Candidatus Nitronereus thalassa</name>
    <dbReference type="NCBI Taxonomy" id="3020898"/>
    <lineage>
        <taxon>Bacteria</taxon>
        <taxon>Pseudomonadati</taxon>
        <taxon>Nitrospirota</taxon>
        <taxon>Nitrospiria</taxon>
        <taxon>Nitrospirales</taxon>
        <taxon>Nitrospiraceae</taxon>
        <taxon>Candidatus Nitronereus</taxon>
    </lineage>
</organism>
<dbReference type="PANTHER" id="PTHR47371:SF3">
    <property type="entry name" value="PHOSPHOGLYCEROL TRANSFERASE I"/>
    <property type="match status" value="1"/>
</dbReference>
<keyword evidence="3 7" id="KW-0812">Transmembrane</keyword>
<feature type="transmembrane region" description="Helical" evidence="7">
    <location>
        <begin position="106"/>
        <end position="127"/>
    </location>
</feature>
<proteinExistence type="predicted"/>
<dbReference type="Gene3D" id="3.40.720.10">
    <property type="entry name" value="Alkaline Phosphatase, subunit A"/>
    <property type="match status" value="1"/>
</dbReference>
<evidence type="ECO:0000256" key="2">
    <source>
        <dbReference type="ARBA" id="ARBA00022475"/>
    </source>
</evidence>
<dbReference type="RefSeq" id="WP_313832658.1">
    <property type="nucleotide sequence ID" value="NZ_JAQOUE010000001.1"/>
</dbReference>
<evidence type="ECO:0000256" key="6">
    <source>
        <dbReference type="SAM" id="MobiDB-lite"/>
    </source>
</evidence>
<evidence type="ECO:0000313" key="10">
    <source>
        <dbReference type="Proteomes" id="UP001250932"/>
    </source>
</evidence>
<accession>A0ABU3K763</accession>
<dbReference type="PANTHER" id="PTHR47371">
    <property type="entry name" value="LIPOTEICHOIC ACID SYNTHASE"/>
    <property type="match status" value="1"/>
</dbReference>
<dbReference type="SUPFAM" id="SSF53649">
    <property type="entry name" value="Alkaline phosphatase-like"/>
    <property type="match status" value="1"/>
</dbReference>
<gene>
    <name evidence="9" type="ORF">PPG34_07940</name>
</gene>
<reference evidence="9 10" key="1">
    <citation type="journal article" date="2023" name="ISME J.">
        <title>Cultivation and genomic characterization of novel and ubiquitous marine nitrite-oxidizing bacteria from the Nitrospirales.</title>
        <authorList>
            <person name="Mueller A.J."/>
            <person name="Daebeler A."/>
            <person name="Herbold C.W."/>
            <person name="Kirkegaard R.H."/>
            <person name="Daims H."/>
        </authorList>
    </citation>
    <scope>NUCLEOTIDE SEQUENCE [LARGE SCALE GENOMIC DNA]</scope>
    <source>
        <strain evidence="9 10">EB</strain>
    </source>
</reference>
<dbReference type="InterPro" id="IPR017850">
    <property type="entry name" value="Alkaline_phosphatase_core_sf"/>
</dbReference>
<dbReference type="InterPro" id="IPR000917">
    <property type="entry name" value="Sulfatase_N"/>
</dbReference>
<evidence type="ECO:0000259" key="8">
    <source>
        <dbReference type="Pfam" id="PF00884"/>
    </source>
</evidence>
<feature type="transmembrane region" description="Helical" evidence="7">
    <location>
        <begin position="177"/>
        <end position="199"/>
    </location>
</feature>
<dbReference type="Proteomes" id="UP001250932">
    <property type="component" value="Unassembled WGS sequence"/>
</dbReference>
<dbReference type="CDD" id="cd16015">
    <property type="entry name" value="LTA_synthase"/>
    <property type="match status" value="1"/>
</dbReference>
<feature type="compositionally biased region" description="Low complexity" evidence="6">
    <location>
        <begin position="368"/>
        <end position="378"/>
    </location>
</feature>
<feature type="transmembrane region" description="Helical" evidence="7">
    <location>
        <begin position="63"/>
        <end position="86"/>
    </location>
</feature>
<evidence type="ECO:0000256" key="7">
    <source>
        <dbReference type="SAM" id="Phobius"/>
    </source>
</evidence>
<keyword evidence="5 7" id="KW-0472">Membrane</keyword>
<comment type="caution">
    <text evidence="9">The sequence shown here is derived from an EMBL/GenBank/DDBJ whole genome shotgun (WGS) entry which is preliminary data.</text>
</comment>
<evidence type="ECO:0000313" key="9">
    <source>
        <dbReference type="EMBL" id="MDT7042280.1"/>
    </source>
</evidence>
<comment type="subcellular location">
    <subcellularLocation>
        <location evidence="1">Cell membrane</location>
        <topology evidence="1">Multi-pass membrane protein</topology>
    </subcellularLocation>
</comment>
<sequence length="767" mass="87867">MNFSDSHYPSRSFWHLFFFVLILFLLLQQGQRLFLFSEALKIEVPEQEILIKTAITGFRADVIVSTLAAGFAAMLAWGYLMLRFGWGNAKIALRTPNRFTDVFRTFSWLVGSALMLILMVDMGYYHYAHTHLDFVFFEFIEDLLFPREQAGTVTENTAAPNQALQQTGAELQEITKWSWIVGGFFGVEILITLGWWVTFRTVIAPLFTWWHTHSPSMAKYFLVFCLTGGLMGFNWYGPWGIQRANITNSVYYMLAQNPLWHAGEVGIGSVFYRLSGATSGIVSTMPLEEAVEVSQRILGTPDQFTFAQYPLLKNTRPHEQGLQFTKPVNVLLIFVEGLDRRYLGQSINVNEPNDMRKTFFNKKPTPPENETSTPSSSTHIQLTPFLDRLGRESIYFDRFFSNGDMTARALFSTLCSYYPRRGWAVMRARYTHEFLCFPEVLRQAGYWTEMVVGQNRDRNYDHIALFLARNGIHQFLDENSFPADAQKLGLGLTDESLFHFVYERVKELRKESRPYFLSTLTVGTHHPYQFPMAHPDLEILQKHPDQYVPALRYLDFALEGFFEKMQQEDLFKDTIVLVLGDHGRHEGIGGSDPAARGSHFLVPFYLWIDPSLESEMPTRAKTISHIASQVDIGPTILAMNNLTPPVAPFFGQDLSCAFHTECLAGNIAYLSGAHDDSIGIVNEDFMWLYRFKIKTFFRTRLDGQYPEQDQTFSEFGPEFSNKNSLYYKIRQQIFGLYVSSNVALEEGQIWSKAVFGKNLTTGQVSSK</sequence>
<dbReference type="Pfam" id="PF00884">
    <property type="entry name" value="Sulfatase"/>
    <property type="match status" value="1"/>
</dbReference>
<evidence type="ECO:0000256" key="1">
    <source>
        <dbReference type="ARBA" id="ARBA00004651"/>
    </source>
</evidence>
<dbReference type="EMBL" id="JAQOUE010000001">
    <property type="protein sequence ID" value="MDT7042280.1"/>
    <property type="molecule type" value="Genomic_DNA"/>
</dbReference>
<evidence type="ECO:0000256" key="4">
    <source>
        <dbReference type="ARBA" id="ARBA00022989"/>
    </source>
</evidence>
<name>A0ABU3K763_9BACT</name>
<keyword evidence="4 7" id="KW-1133">Transmembrane helix</keyword>
<protein>
    <submittedName>
        <fullName evidence="9">LTA synthase family protein</fullName>
    </submittedName>
</protein>
<evidence type="ECO:0000256" key="5">
    <source>
        <dbReference type="ARBA" id="ARBA00023136"/>
    </source>
</evidence>
<feature type="transmembrane region" description="Helical" evidence="7">
    <location>
        <begin position="220"/>
        <end position="239"/>
    </location>
</feature>
<dbReference type="InterPro" id="IPR050448">
    <property type="entry name" value="OpgB/LTA_synthase_biosynth"/>
</dbReference>